<dbReference type="PROSITE" id="PS50089">
    <property type="entry name" value="ZF_RING_2"/>
    <property type="match status" value="1"/>
</dbReference>
<evidence type="ECO:0000256" key="5">
    <source>
        <dbReference type="PROSITE-ProRule" id="PRU00175"/>
    </source>
</evidence>
<evidence type="ECO:0000256" key="3">
    <source>
        <dbReference type="ARBA" id="ARBA00022833"/>
    </source>
</evidence>
<evidence type="ECO:0000256" key="6">
    <source>
        <dbReference type="SAM" id="MobiDB-lite"/>
    </source>
</evidence>
<dbReference type="Proteomes" id="UP000008237">
    <property type="component" value="Unassembled WGS sequence"/>
</dbReference>
<dbReference type="InterPro" id="IPR001841">
    <property type="entry name" value="Znf_RING"/>
</dbReference>
<evidence type="ECO:0000256" key="4">
    <source>
        <dbReference type="ARBA" id="ARBA00034319"/>
    </source>
</evidence>
<dbReference type="STRING" id="610380.E2B4C5"/>
<organism evidence="9">
    <name type="scientific">Harpegnathos saltator</name>
    <name type="common">Jerdon's jumping ant</name>
    <dbReference type="NCBI Taxonomy" id="610380"/>
    <lineage>
        <taxon>Eukaryota</taxon>
        <taxon>Metazoa</taxon>
        <taxon>Ecdysozoa</taxon>
        <taxon>Arthropoda</taxon>
        <taxon>Hexapoda</taxon>
        <taxon>Insecta</taxon>
        <taxon>Pterygota</taxon>
        <taxon>Neoptera</taxon>
        <taxon>Endopterygota</taxon>
        <taxon>Hymenoptera</taxon>
        <taxon>Apocrita</taxon>
        <taxon>Aculeata</taxon>
        <taxon>Formicoidea</taxon>
        <taxon>Formicidae</taxon>
        <taxon>Ponerinae</taxon>
        <taxon>Ponerini</taxon>
        <taxon>Harpegnathos</taxon>
    </lineage>
</organism>
<dbReference type="PANTHER" id="PTHR23059">
    <property type="entry name" value="CYSTEINE AND HISTIDINE-RICH PROTEIN 1"/>
    <property type="match status" value="1"/>
</dbReference>
<evidence type="ECO:0000259" key="7">
    <source>
        <dbReference type="PROSITE" id="PS50089"/>
    </source>
</evidence>
<evidence type="ECO:0000313" key="8">
    <source>
        <dbReference type="EMBL" id="EFN89473.1"/>
    </source>
</evidence>
<dbReference type="AlphaFoldDB" id="E2B4C5"/>
<feature type="compositionally biased region" description="Basic and acidic residues" evidence="6">
    <location>
        <begin position="1"/>
        <end position="17"/>
    </location>
</feature>
<dbReference type="InterPro" id="IPR013083">
    <property type="entry name" value="Znf_RING/FYVE/PHD"/>
</dbReference>
<feature type="compositionally biased region" description="Low complexity" evidence="6">
    <location>
        <begin position="177"/>
        <end position="189"/>
    </location>
</feature>
<dbReference type="Gene3D" id="3.30.40.10">
    <property type="entry name" value="Zinc/RING finger domain, C3HC4 (zinc finger)"/>
    <property type="match status" value="1"/>
</dbReference>
<evidence type="ECO:0000256" key="1">
    <source>
        <dbReference type="ARBA" id="ARBA00022723"/>
    </source>
</evidence>
<proteinExistence type="inferred from homology"/>
<feature type="compositionally biased region" description="Polar residues" evidence="6">
    <location>
        <begin position="152"/>
        <end position="176"/>
    </location>
</feature>
<feature type="domain" description="RING-type" evidence="7">
    <location>
        <begin position="232"/>
        <end position="277"/>
    </location>
</feature>
<dbReference type="InterPro" id="IPR039338">
    <property type="entry name" value="ZFTRAF1"/>
</dbReference>
<evidence type="ECO:0000256" key="2">
    <source>
        <dbReference type="ARBA" id="ARBA00022771"/>
    </source>
</evidence>
<evidence type="ECO:0000313" key="9">
    <source>
        <dbReference type="Proteomes" id="UP000008237"/>
    </source>
</evidence>
<feature type="region of interest" description="Disordered" evidence="6">
    <location>
        <begin position="152"/>
        <end position="190"/>
    </location>
</feature>
<dbReference type="FunCoup" id="E2B4C5">
    <property type="interactions" value="505"/>
</dbReference>
<gene>
    <name evidence="8" type="ORF">EAI_06074</name>
</gene>
<keyword evidence="9" id="KW-1185">Reference proteome</keyword>
<dbReference type="InParanoid" id="E2B4C5"/>
<sequence length="525" mass="60237">MNEHAPRWYRKSNEAARAKSGPHDLTTVASVQEEEEEEGQTAGEVKHKVSGPTVNIGTQPSFFSSFWKEDSRSIYEIRWRFKESFIEASSILKIRKNYEYEYFRTVRIRGAERGEAQKSTHARVRVFRCYVRLGREWGVFLRHLRISCARSGENSKTSNMADPSDEPASSSGVSEQAGTPAAATAAATPMREDLEKAEDFLEPDKKRRKVVRGDGNKTEQKLEHRLGGILCCAVCLDLPRSAVYQCTNGHLMCAGCFTHVLADARLRDELATCPNCRIEISKTSASRNLAVEKAVSELPAECQYCAKEFPRNYVEHHEEAMCEERISSCKFSRIGCPWRGPNHERLEHEAHCVHPHRTGADVMEALLDIDARTLEERRLYDNVFDLLSYEKITFNDLQMKPYRTDEFVHKLFYETSRFSAFNNQWVVKARINSSQRDPTQSSERDMTYQLILKSKTTYPLPLHYLILKGPFGDMKVQPRIHRFEFTEQDNESPYLPLPLPDTAECNRLLAAKAINFRLIMFLASK</sequence>
<comment type="similarity">
    <text evidence="4">Belongs to the ZFTRAF1 family.</text>
</comment>
<feature type="region of interest" description="Disordered" evidence="6">
    <location>
        <begin position="1"/>
        <end position="44"/>
    </location>
</feature>
<keyword evidence="2 5" id="KW-0863">Zinc-finger</keyword>
<dbReference type="CDD" id="cd16505">
    <property type="entry name" value="RING-HC_CYHR1"/>
    <property type="match status" value="1"/>
</dbReference>
<keyword evidence="1" id="KW-0479">Metal-binding</keyword>
<dbReference type="GO" id="GO:0005634">
    <property type="term" value="C:nucleus"/>
    <property type="evidence" value="ECO:0007669"/>
    <property type="project" value="TreeGrafter"/>
</dbReference>
<dbReference type="OrthoDB" id="10062218at2759"/>
<dbReference type="OMA" id="NEHAPRW"/>
<dbReference type="SUPFAM" id="SSF49599">
    <property type="entry name" value="TRAF domain-like"/>
    <property type="match status" value="1"/>
</dbReference>
<name>E2B4C5_HARSA</name>
<dbReference type="SUPFAM" id="SSF57850">
    <property type="entry name" value="RING/U-box"/>
    <property type="match status" value="1"/>
</dbReference>
<reference evidence="8 9" key="1">
    <citation type="journal article" date="2010" name="Science">
        <title>Genomic comparison of the ants Camponotus floridanus and Harpegnathos saltator.</title>
        <authorList>
            <person name="Bonasio R."/>
            <person name="Zhang G."/>
            <person name="Ye C."/>
            <person name="Mutti N.S."/>
            <person name="Fang X."/>
            <person name="Qin N."/>
            <person name="Donahue G."/>
            <person name="Yang P."/>
            <person name="Li Q."/>
            <person name="Li C."/>
            <person name="Zhang P."/>
            <person name="Huang Z."/>
            <person name="Berger S.L."/>
            <person name="Reinberg D."/>
            <person name="Wang J."/>
            <person name="Liebig J."/>
        </authorList>
    </citation>
    <scope>NUCLEOTIDE SEQUENCE [LARGE SCALE GENOMIC DNA]</scope>
    <source>
        <strain evidence="8 9">R22 G/1</strain>
    </source>
</reference>
<protein>
    <submittedName>
        <fullName evidence="8">Cysteine and histidine-rich protein 1-like protein</fullName>
    </submittedName>
</protein>
<dbReference type="PANTHER" id="PTHR23059:SF4">
    <property type="entry name" value="ZINC FINGER TRAF-TYPE-CONTAINING PROTEIN 1"/>
    <property type="match status" value="1"/>
</dbReference>
<dbReference type="GO" id="GO:0008270">
    <property type="term" value="F:zinc ion binding"/>
    <property type="evidence" value="ECO:0007669"/>
    <property type="project" value="UniProtKB-KW"/>
</dbReference>
<keyword evidence="3" id="KW-0862">Zinc</keyword>
<dbReference type="EMBL" id="GL445549">
    <property type="protein sequence ID" value="EFN89473.1"/>
    <property type="molecule type" value="Genomic_DNA"/>
</dbReference>
<accession>E2B4C5</accession>